<evidence type="ECO:0000256" key="3">
    <source>
        <dbReference type="ARBA" id="ARBA00022525"/>
    </source>
</evidence>
<dbReference type="EMBL" id="CM017324">
    <property type="protein sequence ID" value="KAE8038780.1"/>
    <property type="molecule type" value="Genomic_DNA"/>
</dbReference>
<dbReference type="Proteomes" id="UP000327013">
    <property type="component" value="Chromosome 4"/>
</dbReference>
<evidence type="ECO:0000313" key="10">
    <source>
        <dbReference type="Proteomes" id="UP000327013"/>
    </source>
</evidence>
<evidence type="ECO:0000256" key="8">
    <source>
        <dbReference type="SAM" id="SignalP"/>
    </source>
</evidence>
<dbReference type="PANTHER" id="PTHR45650">
    <property type="entry name" value="GDSL-LIKE LIPASE/ACYLHYDROLASE-RELATED"/>
    <property type="match status" value="1"/>
</dbReference>
<dbReference type="InterPro" id="IPR035669">
    <property type="entry name" value="SGNH_plant_lipase-like"/>
</dbReference>
<evidence type="ECO:0000256" key="1">
    <source>
        <dbReference type="ARBA" id="ARBA00004613"/>
    </source>
</evidence>
<comment type="subcellular location">
    <subcellularLocation>
        <location evidence="1">Secreted</location>
    </subcellularLocation>
</comment>
<evidence type="ECO:0000256" key="5">
    <source>
        <dbReference type="ARBA" id="ARBA00022801"/>
    </source>
</evidence>
<dbReference type="Pfam" id="PF00657">
    <property type="entry name" value="Lipase_GDSL"/>
    <property type="match status" value="2"/>
</dbReference>
<dbReference type="GO" id="GO:0005576">
    <property type="term" value="C:extracellular region"/>
    <property type="evidence" value="ECO:0007669"/>
    <property type="project" value="UniProtKB-SubCell"/>
</dbReference>
<evidence type="ECO:0000313" key="9">
    <source>
        <dbReference type="EMBL" id="KAE8038780.1"/>
    </source>
</evidence>
<dbReference type="PANTHER" id="PTHR45650:SF9">
    <property type="entry name" value="SGNH HYDROLASE-TYPE ESTERASE DOMAIN-CONTAINING PROTEIN"/>
    <property type="match status" value="1"/>
</dbReference>
<organism evidence="9 10">
    <name type="scientific">Carpinus fangiana</name>
    <dbReference type="NCBI Taxonomy" id="176857"/>
    <lineage>
        <taxon>Eukaryota</taxon>
        <taxon>Viridiplantae</taxon>
        <taxon>Streptophyta</taxon>
        <taxon>Embryophyta</taxon>
        <taxon>Tracheophyta</taxon>
        <taxon>Spermatophyta</taxon>
        <taxon>Magnoliopsida</taxon>
        <taxon>eudicotyledons</taxon>
        <taxon>Gunneridae</taxon>
        <taxon>Pentapetalae</taxon>
        <taxon>rosids</taxon>
        <taxon>fabids</taxon>
        <taxon>Fagales</taxon>
        <taxon>Betulaceae</taxon>
        <taxon>Carpinus</taxon>
    </lineage>
</organism>
<proteinExistence type="inferred from homology"/>
<accession>A0A660KST8</accession>
<comment type="similarity">
    <text evidence="2">Belongs to the 'GDSL' lipolytic enzyme family.</text>
</comment>
<evidence type="ECO:0000256" key="4">
    <source>
        <dbReference type="ARBA" id="ARBA00022729"/>
    </source>
</evidence>
<keyword evidence="7" id="KW-0443">Lipid metabolism</keyword>
<protein>
    <recommendedName>
        <fullName evidence="11">SGNH hydrolase-type esterase domain-containing protein</fullName>
    </recommendedName>
</protein>
<dbReference type="Gene3D" id="3.40.50.1110">
    <property type="entry name" value="SGNH hydrolase"/>
    <property type="match status" value="2"/>
</dbReference>
<reference evidence="9 10" key="1">
    <citation type="submission" date="2019-06" db="EMBL/GenBank/DDBJ databases">
        <title>A chromosomal-level reference genome of Carpinus fangiana (Coryloideae, Betulaceae).</title>
        <authorList>
            <person name="Yang X."/>
            <person name="Wang Z."/>
            <person name="Zhang L."/>
            <person name="Hao G."/>
            <person name="Liu J."/>
            <person name="Yang Y."/>
        </authorList>
    </citation>
    <scope>NUCLEOTIDE SEQUENCE [LARGE SCALE GENOMIC DNA]</scope>
    <source>
        <strain evidence="9">Cfa_2016G</strain>
        <tissue evidence="9">Leaf</tissue>
    </source>
</reference>
<evidence type="ECO:0000256" key="7">
    <source>
        <dbReference type="ARBA" id="ARBA00023098"/>
    </source>
</evidence>
<dbReference type="GO" id="GO:0016788">
    <property type="term" value="F:hydrolase activity, acting on ester bonds"/>
    <property type="evidence" value="ECO:0007669"/>
    <property type="project" value="InterPro"/>
</dbReference>
<keyword evidence="3" id="KW-0964">Secreted</keyword>
<gene>
    <name evidence="9" type="ORF">FH972_011255</name>
</gene>
<dbReference type="InterPro" id="IPR051238">
    <property type="entry name" value="GDSL_esterase/lipase"/>
</dbReference>
<sequence length="508" mass="55405">MASQLKSLSWMLLIFLLLSNLKQHCNAVGNPQVPCLFVFGDSLSDDGNNNDRLTLAKANYLPYGVDFPKGPTGRFSNGRNMIDVLAQNLGFDESIPPFATARGEEILRGVNYASGSAGIRSETGKIYGDIISMDMQLKNYQITLSQINNMLGNRNTSTAEYLSKCIYSVAIGTNDYIANYFLPVYTTSLIYTPQQYAVVLNQQLSQQLQTLYKSGARKFALIGLTALGNIPFERSACGIGSNGSACVDNINNAVQLFNNGLKSTVDQLNSNLTNATFIFINASAIEFSPPIASKVADVSCCELLLNLICIPFGKICSNRNNYKYWDGVHPTDAVYAVYGERAYKAQSPTDAYPFDTLYKSGARKFALIGLTALGNIPFERSACGIGSNGSACVDNINNAVQLFNDGLKSTVDQLNSNLTNATFIFINASAIEFSPPIASKVADVSCCELLLNLICIPFGKICSNRNNYKYWDGVHPTDTVYAVYGERAYKAQSPTDAYPFDVNRLAQV</sequence>
<dbReference type="CDD" id="cd01837">
    <property type="entry name" value="SGNH_plant_lipase_like"/>
    <property type="match status" value="1"/>
</dbReference>
<keyword evidence="10" id="KW-1185">Reference proteome</keyword>
<dbReference type="OrthoDB" id="1683520at2759"/>
<dbReference type="GO" id="GO:0016042">
    <property type="term" value="P:lipid catabolic process"/>
    <property type="evidence" value="ECO:0007669"/>
    <property type="project" value="UniProtKB-KW"/>
</dbReference>
<feature type="signal peptide" evidence="8">
    <location>
        <begin position="1"/>
        <end position="27"/>
    </location>
</feature>
<evidence type="ECO:0008006" key="11">
    <source>
        <dbReference type="Google" id="ProtNLM"/>
    </source>
</evidence>
<keyword evidence="4 8" id="KW-0732">Signal</keyword>
<keyword evidence="5" id="KW-0378">Hydrolase</keyword>
<evidence type="ECO:0000256" key="6">
    <source>
        <dbReference type="ARBA" id="ARBA00022963"/>
    </source>
</evidence>
<name>A0A660KST8_9ROSI</name>
<dbReference type="InterPro" id="IPR036514">
    <property type="entry name" value="SGNH_hydro_sf"/>
</dbReference>
<evidence type="ECO:0000256" key="2">
    <source>
        <dbReference type="ARBA" id="ARBA00008668"/>
    </source>
</evidence>
<dbReference type="AlphaFoldDB" id="A0A660KST8"/>
<keyword evidence="6" id="KW-0442">Lipid degradation</keyword>
<dbReference type="SUPFAM" id="SSF52266">
    <property type="entry name" value="SGNH hydrolase"/>
    <property type="match status" value="1"/>
</dbReference>
<dbReference type="InterPro" id="IPR001087">
    <property type="entry name" value="GDSL"/>
</dbReference>
<feature type="chain" id="PRO_5024980699" description="SGNH hydrolase-type esterase domain-containing protein" evidence="8">
    <location>
        <begin position="28"/>
        <end position="508"/>
    </location>
</feature>